<feature type="region of interest" description="Disordered" evidence="1">
    <location>
        <begin position="59"/>
        <end position="82"/>
    </location>
</feature>
<keyword evidence="2" id="KW-0812">Transmembrane</keyword>
<dbReference type="EMBL" id="QPGB01000002">
    <property type="protein sequence ID" value="RCS58462.1"/>
    <property type="molecule type" value="Genomic_DNA"/>
</dbReference>
<name>A0A368L4W4_9BURK</name>
<sequence length="82" mass="10065">MKGKPMWFVYIGIVTALLKYLEQDWFRDLSWWQVLIPFGLAFAWWEVFEPMFGFDKKAHAKDEYEEGRKKRIKDSWKTKSRK</sequence>
<protein>
    <submittedName>
        <fullName evidence="3">TIGR04438 family Trp-rich protein</fullName>
    </submittedName>
</protein>
<accession>A0A368L4W4</accession>
<dbReference type="InterPro" id="IPR031044">
    <property type="entry name" value="Small_Trp_rich"/>
</dbReference>
<dbReference type="RefSeq" id="WP_114402545.1">
    <property type="nucleotide sequence ID" value="NZ_QPGB01000002.1"/>
</dbReference>
<evidence type="ECO:0000313" key="3">
    <source>
        <dbReference type="EMBL" id="RCS58462.1"/>
    </source>
</evidence>
<keyword evidence="2" id="KW-0472">Membrane</keyword>
<organism evidence="3 4">
    <name type="scientific">Parvibium lacunae</name>
    <dbReference type="NCBI Taxonomy" id="1888893"/>
    <lineage>
        <taxon>Bacteria</taxon>
        <taxon>Pseudomonadati</taxon>
        <taxon>Pseudomonadota</taxon>
        <taxon>Betaproteobacteria</taxon>
        <taxon>Burkholderiales</taxon>
        <taxon>Alcaligenaceae</taxon>
        <taxon>Parvibium</taxon>
    </lineage>
</organism>
<evidence type="ECO:0000313" key="4">
    <source>
        <dbReference type="Proteomes" id="UP000252357"/>
    </source>
</evidence>
<dbReference type="OrthoDB" id="8689816at2"/>
<dbReference type="AlphaFoldDB" id="A0A368L4W4"/>
<keyword evidence="4" id="KW-1185">Reference proteome</keyword>
<comment type="caution">
    <text evidence="3">The sequence shown here is derived from an EMBL/GenBank/DDBJ whole genome shotgun (WGS) entry which is preliminary data.</text>
</comment>
<proteinExistence type="predicted"/>
<evidence type="ECO:0000256" key="1">
    <source>
        <dbReference type="SAM" id="MobiDB-lite"/>
    </source>
</evidence>
<dbReference type="Proteomes" id="UP000252357">
    <property type="component" value="Unassembled WGS sequence"/>
</dbReference>
<feature type="transmembrane region" description="Helical" evidence="2">
    <location>
        <begin position="29"/>
        <end position="48"/>
    </location>
</feature>
<dbReference type="NCBIfam" id="TIGR04438">
    <property type="entry name" value="small_Trp_rich"/>
    <property type="match status" value="1"/>
</dbReference>
<evidence type="ECO:0000256" key="2">
    <source>
        <dbReference type="SAM" id="Phobius"/>
    </source>
</evidence>
<gene>
    <name evidence="3" type="ORF">DU000_06525</name>
</gene>
<reference evidence="3 4" key="1">
    <citation type="journal article" date="2018" name="Int. J. Syst. Evol. Microbiol.">
        <title>Parvibium lacunae gen. nov., sp. nov., a new member of the family Alcaligenaceae isolated from a freshwater pond.</title>
        <authorList>
            <person name="Chen W.M."/>
            <person name="Xie P.B."/>
            <person name="Hsu M.Y."/>
            <person name="Sheu S.Y."/>
        </authorList>
    </citation>
    <scope>NUCLEOTIDE SEQUENCE [LARGE SCALE GENOMIC DNA]</scope>
    <source>
        <strain evidence="3 4">KMB9</strain>
    </source>
</reference>
<keyword evidence="2" id="KW-1133">Transmembrane helix</keyword>